<keyword evidence="2" id="KW-0732">Signal</keyword>
<dbReference type="SUPFAM" id="SSF54897">
    <property type="entry name" value="Protease propeptides/inhibitors"/>
    <property type="match status" value="1"/>
</dbReference>
<protein>
    <recommendedName>
        <fullName evidence="3">Inhibitor I9 domain-containing protein</fullName>
    </recommendedName>
</protein>
<comment type="similarity">
    <text evidence="1">Belongs to the protease inhibitor I9 family.</text>
</comment>
<dbReference type="Gene3D" id="3.30.70.80">
    <property type="entry name" value="Peptidase S8 propeptide/proteinase inhibitor I9"/>
    <property type="match status" value="1"/>
</dbReference>
<dbReference type="InterPro" id="IPR052471">
    <property type="entry name" value="PBI_I9"/>
</dbReference>
<feature type="domain" description="Inhibitor I9" evidence="3">
    <location>
        <begin position="56"/>
        <end position="123"/>
    </location>
</feature>
<organism evidence="4 5">
    <name type="scientific">Dissophora globulifera</name>
    <dbReference type="NCBI Taxonomy" id="979702"/>
    <lineage>
        <taxon>Eukaryota</taxon>
        <taxon>Fungi</taxon>
        <taxon>Fungi incertae sedis</taxon>
        <taxon>Mucoromycota</taxon>
        <taxon>Mortierellomycotina</taxon>
        <taxon>Mortierellomycetes</taxon>
        <taxon>Mortierellales</taxon>
        <taxon>Mortierellaceae</taxon>
        <taxon>Dissophora</taxon>
    </lineage>
</organism>
<accession>A0A9P6RAM0</accession>
<evidence type="ECO:0000313" key="4">
    <source>
        <dbReference type="EMBL" id="KAG0315383.1"/>
    </source>
</evidence>
<dbReference type="Pfam" id="PF05922">
    <property type="entry name" value="Inhibitor_I9"/>
    <property type="match status" value="1"/>
</dbReference>
<feature type="signal peptide" evidence="2">
    <location>
        <begin position="1"/>
        <end position="19"/>
    </location>
</feature>
<dbReference type="PANTHER" id="PTHR28288">
    <property type="entry name" value="PROTEASE B INHIBITOR 2"/>
    <property type="match status" value="1"/>
</dbReference>
<sequence length="127" mass="13764">MKVLALVALLATTLAVSSAALPVEPKNAFALAQEDQNQPQNVVEPRKPILPISVKSYIVVFKPTAATHIIEKAERDIMELGGKIGQRYSSVLKGFSAWIPSPVLQALSTNPFIDYIEEDGEVTAYGK</sequence>
<dbReference type="InterPro" id="IPR010259">
    <property type="entry name" value="S8pro/Inhibitor_I9"/>
</dbReference>
<dbReference type="GO" id="GO:0042144">
    <property type="term" value="P:vacuole fusion, non-autophagic"/>
    <property type="evidence" value="ECO:0007669"/>
    <property type="project" value="TreeGrafter"/>
</dbReference>
<evidence type="ECO:0000256" key="2">
    <source>
        <dbReference type="SAM" id="SignalP"/>
    </source>
</evidence>
<dbReference type="Proteomes" id="UP000738325">
    <property type="component" value="Unassembled WGS sequence"/>
</dbReference>
<name>A0A9P6RAM0_9FUNG</name>
<evidence type="ECO:0000256" key="1">
    <source>
        <dbReference type="ARBA" id="ARBA00038069"/>
    </source>
</evidence>
<gene>
    <name evidence="4" type="ORF">BGZ99_007495</name>
</gene>
<comment type="caution">
    <text evidence="4">The sequence shown here is derived from an EMBL/GenBank/DDBJ whole genome shotgun (WGS) entry which is preliminary data.</text>
</comment>
<keyword evidence="5" id="KW-1185">Reference proteome</keyword>
<dbReference type="AlphaFoldDB" id="A0A9P6RAM0"/>
<dbReference type="EMBL" id="JAAAIP010000542">
    <property type="protein sequence ID" value="KAG0315383.1"/>
    <property type="molecule type" value="Genomic_DNA"/>
</dbReference>
<dbReference type="GO" id="GO:0004866">
    <property type="term" value="F:endopeptidase inhibitor activity"/>
    <property type="evidence" value="ECO:0007669"/>
    <property type="project" value="TreeGrafter"/>
</dbReference>
<reference evidence="4" key="1">
    <citation type="journal article" date="2020" name="Fungal Divers.">
        <title>Resolving the Mortierellaceae phylogeny through synthesis of multi-gene phylogenetics and phylogenomics.</title>
        <authorList>
            <person name="Vandepol N."/>
            <person name="Liber J."/>
            <person name="Desiro A."/>
            <person name="Na H."/>
            <person name="Kennedy M."/>
            <person name="Barry K."/>
            <person name="Grigoriev I.V."/>
            <person name="Miller A.N."/>
            <person name="O'Donnell K."/>
            <person name="Stajich J.E."/>
            <person name="Bonito G."/>
        </authorList>
    </citation>
    <scope>NUCLEOTIDE SEQUENCE</scope>
    <source>
        <strain evidence="4">REB-010B</strain>
    </source>
</reference>
<feature type="chain" id="PRO_5040309644" description="Inhibitor I9 domain-containing protein" evidence="2">
    <location>
        <begin position="20"/>
        <end position="127"/>
    </location>
</feature>
<dbReference type="OrthoDB" id="5518345at2759"/>
<dbReference type="PANTHER" id="PTHR28288:SF2">
    <property type="entry name" value="PROTEASE B INHIBITOR 2"/>
    <property type="match status" value="1"/>
</dbReference>
<evidence type="ECO:0000259" key="3">
    <source>
        <dbReference type="Pfam" id="PF05922"/>
    </source>
</evidence>
<evidence type="ECO:0000313" key="5">
    <source>
        <dbReference type="Proteomes" id="UP000738325"/>
    </source>
</evidence>
<proteinExistence type="inferred from homology"/>
<dbReference type="InterPro" id="IPR037045">
    <property type="entry name" value="S8pro/Inhibitor_I9_sf"/>
</dbReference>